<sequence>MIELSIEEKSRCDNSKINLTKGSNIFNMDGMSSHREVANTEVHNKVYQFYMQSPGSRERMIDLLAQFPEEEEEEVTAETVYKSGSLKARRIADPLAAQLILPGSGIVDPHHLAESWELSQSGKSVLVLCEHFSNFDLTNITYLTDHEPLIGEEFANKLTAMAGVKLSKESDRFITSFIKIYNRIVIIPSRTLNNLSAEEREEYNRRMGPINMAALKEMTKRKMTGHPILVFPTGTRTRPNKPETAQAVKEIYSYIRSFDYIQFLSLNGVNLKVSASMSDDEPQPNIIMMGAAKPISSQDFLEQAAIHCSKNVNLRDFVPEYVMSQLHQLHDYVEPIRLAKPNAI</sequence>
<evidence type="ECO:0008006" key="3">
    <source>
        <dbReference type="Google" id="ProtNLM"/>
    </source>
</evidence>
<evidence type="ECO:0000313" key="2">
    <source>
        <dbReference type="Proteomes" id="UP000752013"/>
    </source>
</evidence>
<dbReference type="AlphaFoldDB" id="A0A968GBX1"/>
<keyword evidence="2" id="KW-1185">Reference proteome</keyword>
<dbReference type="SUPFAM" id="SSF69593">
    <property type="entry name" value="Glycerol-3-phosphate (1)-acyltransferase"/>
    <property type="match status" value="1"/>
</dbReference>
<comment type="caution">
    <text evidence="1">The sequence shown here is derived from an EMBL/GenBank/DDBJ whole genome shotgun (WGS) entry which is preliminary data.</text>
</comment>
<dbReference type="RefSeq" id="WP_167703388.1">
    <property type="nucleotide sequence ID" value="NZ_CP118168.1"/>
</dbReference>
<dbReference type="Gene3D" id="3.40.1130.10">
    <property type="entry name" value="Glycerol-3-phosphate (1)-acyltransferase"/>
    <property type="match status" value="1"/>
</dbReference>
<dbReference type="Proteomes" id="UP000752013">
    <property type="component" value="Unassembled WGS sequence"/>
</dbReference>
<dbReference type="EMBL" id="JAATLK010000001">
    <property type="protein sequence ID" value="NIZ46949.1"/>
    <property type="molecule type" value="Genomic_DNA"/>
</dbReference>
<reference evidence="1" key="1">
    <citation type="submission" date="2020-03" db="EMBL/GenBank/DDBJ databases">
        <title>Spirochaetal bacteria isolated from arthropods constitute a novel genus Entomospira genus novum within the order Spirochaetales.</title>
        <authorList>
            <person name="Grana-Miraglia L."/>
            <person name="Sikutova S."/>
            <person name="Fingerle V."/>
            <person name="Sing A."/>
            <person name="Castillo-Ramirez S."/>
            <person name="Margos G."/>
            <person name="Rudolf I."/>
        </authorList>
    </citation>
    <scope>NUCLEOTIDE SEQUENCE</scope>
    <source>
        <strain evidence="1">BR208</strain>
    </source>
</reference>
<proteinExistence type="predicted"/>
<organism evidence="1 2">
    <name type="scientific">Entomospira nematocerorum</name>
    <dbReference type="NCBI Taxonomy" id="2719987"/>
    <lineage>
        <taxon>Bacteria</taxon>
        <taxon>Pseudomonadati</taxon>
        <taxon>Spirochaetota</taxon>
        <taxon>Spirochaetia</taxon>
        <taxon>Spirochaetales</taxon>
        <taxon>Spirochaetaceae</taxon>
        <taxon>Entomospira</taxon>
    </lineage>
</organism>
<evidence type="ECO:0000313" key="1">
    <source>
        <dbReference type="EMBL" id="NIZ46949.1"/>
    </source>
</evidence>
<name>A0A968GBX1_9SPIO</name>
<protein>
    <recommendedName>
        <fullName evidence="3">Phospholipid/glycerol acyltransferase domain-containing protein</fullName>
    </recommendedName>
</protein>
<gene>
    <name evidence="1" type="ORF">HCT46_03335</name>
</gene>
<accession>A0A968GBX1</accession>